<evidence type="ECO:0000256" key="1">
    <source>
        <dbReference type="PROSITE-ProRule" id="PRU00176"/>
    </source>
</evidence>
<dbReference type="Pfam" id="PF00076">
    <property type="entry name" value="RRM_1"/>
    <property type="match status" value="1"/>
</dbReference>
<keyword evidence="1" id="KW-0694">RNA-binding</keyword>
<feature type="domain" description="RRM" evidence="2">
    <location>
        <begin position="35"/>
        <end position="112"/>
    </location>
</feature>
<proteinExistence type="predicted"/>
<organism evidence="3 4">
    <name type="scientific">Acer negundo</name>
    <name type="common">Box elder</name>
    <dbReference type="NCBI Taxonomy" id="4023"/>
    <lineage>
        <taxon>Eukaryota</taxon>
        <taxon>Viridiplantae</taxon>
        <taxon>Streptophyta</taxon>
        <taxon>Embryophyta</taxon>
        <taxon>Tracheophyta</taxon>
        <taxon>Spermatophyta</taxon>
        <taxon>Magnoliopsida</taxon>
        <taxon>eudicotyledons</taxon>
        <taxon>Gunneridae</taxon>
        <taxon>Pentapetalae</taxon>
        <taxon>rosids</taxon>
        <taxon>malvids</taxon>
        <taxon>Sapindales</taxon>
        <taxon>Sapindaceae</taxon>
        <taxon>Hippocastanoideae</taxon>
        <taxon>Acereae</taxon>
        <taxon>Acer</taxon>
    </lineage>
</organism>
<dbReference type="PROSITE" id="PS50102">
    <property type="entry name" value="RRM"/>
    <property type="match status" value="1"/>
</dbReference>
<dbReference type="InterPro" id="IPR000504">
    <property type="entry name" value="RRM_dom"/>
</dbReference>
<name>A0AAD5IRA9_ACENE</name>
<reference evidence="3" key="1">
    <citation type="journal article" date="2022" name="Plant J.">
        <title>Strategies of tolerance reflected in two North American maple genomes.</title>
        <authorList>
            <person name="McEvoy S.L."/>
            <person name="Sezen U.U."/>
            <person name="Trouern-Trend A."/>
            <person name="McMahon S.M."/>
            <person name="Schaberg P.G."/>
            <person name="Yang J."/>
            <person name="Wegrzyn J.L."/>
            <person name="Swenson N.G."/>
        </authorList>
    </citation>
    <scope>NUCLEOTIDE SEQUENCE</scope>
    <source>
        <strain evidence="3">91603</strain>
    </source>
</reference>
<comment type="caution">
    <text evidence="3">The sequence shown here is derived from an EMBL/GenBank/DDBJ whole genome shotgun (WGS) entry which is preliminary data.</text>
</comment>
<gene>
    <name evidence="3" type="ORF">LWI28_021923</name>
</gene>
<dbReference type="Gene3D" id="3.30.70.330">
    <property type="match status" value="1"/>
</dbReference>
<sequence length="128" mass="14939">MMREKARERSSNLVHGYGRDKVAHERFKDFRENLVSIFVDNVNDQVDTMCIWGIFKPFGKVRDVYFAEVNSKRKIGYAFVRFGSLEKAKKVAGLTNGMHVYGSLIRVKVVEHGWNRRRRLRQSDGKSD</sequence>
<dbReference type="AlphaFoldDB" id="A0AAD5IRA9"/>
<dbReference type="InterPro" id="IPR012677">
    <property type="entry name" value="Nucleotide-bd_a/b_plait_sf"/>
</dbReference>
<protein>
    <recommendedName>
        <fullName evidence="2">RRM domain-containing protein</fullName>
    </recommendedName>
</protein>
<reference evidence="3" key="2">
    <citation type="submission" date="2023-02" db="EMBL/GenBank/DDBJ databases">
        <authorList>
            <person name="Swenson N.G."/>
            <person name="Wegrzyn J.L."/>
            <person name="Mcevoy S.L."/>
        </authorList>
    </citation>
    <scope>NUCLEOTIDE SEQUENCE</scope>
    <source>
        <strain evidence="3">91603</strain>
        <tissue evidence="3">Leaf</tissue>
    </source>
</reference>
<dbReference type="CDD" id="cd00590">
    <property type="entry name" value="RRM_SF"/>
    <property type="match status" value="1"/>
</dbReference>
<dbReference type="GO" id="GO:0003723">
    <property type="term" value="F:RNA binding"/>
    <property type="evidence" value="ECO:0007669"/>
    <property type="project" value="UniProtKB-UniRule"/>
</dbReference>
<accession>A0AAD5IRA9</accession>
<dbReference type="EMBL" id="JAJSOW010000103">
    <property type="protein sequence ID" value="KAI9174729.1"/>
    <property type="molecule type" value="Genomic_DNA"/>
</dbReference>
<dbReference type="SUPFAM" id="SSF54928">
    <property type="entry name" value="RNA-binding domain, RBD"/>
    <property type="match status" value="1"/>
</dbReference>
<dbReference type="SMART" id="SM00360">
    <property type="entry name" value="RRM"/>
    <property type="match status" value="1"/>
</dbReference>
<evidence type="ECO:0000313" key="4">
    <source>
        <dbReference type="Proteomes" id="UP001064489"/>
    </source>
</evidence>
<keyword evidence="4" id="KW-1185">Reference proteome</keyword>
<dbReference type="Proteomes" id="UP001064489">
    <property type="component" value="Chromosome 8"/>
</dbReference>
<dbReference type="InterPro" id="IPR035979">
    <property type="entry name" value="RBD_domain_sf"/>
</dbReference>
<evidence type="ECO:0000259" key="2">
    <source>
        <dbReference type="PROSITE" id="PS50102"/>
    </source>
</evidence>
<evidence type="ECO:0000313" key="3">
    <source>
        <dbReference type="EMBL" id="KAI9174729.1"/>
    </source>
</evidence>